<sequence length="1023" mass="109687">MNLSKFTVKRPVFTTMAILIVVFLGFISFGDLGLDLLPELEFPIVAVITEYEGAAPEEIETMVTRPIEDTVGTVDGLEGISSVSSSDQSMVMAEFSFGTDMDFAMLDVREQIDLVRDMLPDDAADPIVVSFDPEMLPMVTLGISGEMGILEMTEWANDMVVPRLERLEGVATVDVTGGLEREIQVDVDQDKLHAYGLTLDNLVERIQTENIRMPGGNVRDGRIEMLTRTTGEFQSVDDIRELRLNESGLMLSEVAEVVDGESDTNQYTRINGVEGIGLTIQRESGANTVIVSQRIRSEIEAIQSELDGDINLNYVYDEAEFILEAIGDLGMNAALGALMAVLVLFIFLRSFKTTIIIGLAIPISVVATFVLMYFADLTFNLMTLGGIALGIGMLVDNAIVVIENIYRMRQEGSGAMLAATEGSGEVASAIIASTLTTAAVFLPIVYIEGIASELFSELAMTVAFALVASLLVALSLIPMLASRLLNGSVTKKFDFGFIDTLGTKIKELYGSIIAAALNHRLTTVIVVAVIFGASLLMLPQLGAEFIPPMDEGEIMVEIELPPGMMLAETRGVALDIEELVSEIPEVETVYTTVGSGGGQAAMIGLGGGGTNEANLEVSLVSSTERDKSTTEIINEIQDLTSGIPRAEISVVDMAADFGGMGGGSPVSVRIQGPELDILEELSDEIAEMVTGIQGTMNVETSFDEGRPEVVVRIDQAKSSELGVPAAMIATTVNTGLDGTVPSLYRSGGSEYDIRVRLAENGRESLVDLRQLRIATPEAGMVELQELADIEIVEGPVQINRENQERTATVSSDLDGRDLGGVADDIEAELAGFSMPDGYRVDITGEAEEMEEAFGDLTYAFILAVVLIYMIMAAQFESLIHPFAIMFSVPLAVIGAIGGLFITGHRLSVVAFIGAIMLVGIVVNNAIVFVDYVNILRRDGQNRRDALINAGMIRLRPIAMTALTTMLAMLPMAMGLGEGAEVQAPMAVVVVGGLLSSTFLTLIFLPVIYSLLDGFVDKIKALVA</sequence>
<comment type="caution">
    <text evidence="2">The sequence shown here is derived from an EMBL/GenBank/DDBJ whole genome shotgun (WGS) entry which is preliminary data.</text>
</comment>
<dbReference type="Gene3D" id="3.30.70.1430">
    <property type="entry name" value="Multidrug efflux transporter AcrB pore domain"/>
    <property type="match status" value="2"/>
</dbReference>
<protein>
    <submittedName>
        <fullName evidence="2">Efflux RND transporter permease subunit</fullName>
    </submittedName>
</protein>
<name>A0A931AQT8_9FIRM</name>
<organism evidence="2 3">
    <name type="scientific">Halonatronomonas betaini</name>
    <dbReference type="NCBI Taxonomy" id="2778430"/>
    <lineage>
        <taxon>Bacteria</taxon>
        <taxon>Bacillati</taxon>
        <taxon>Bacillota</taxon>
        <taxon>Clostridia</taxon>
        <taxon>Halanaerobiales</taxon>
        <taxon>Halarsenatibacteraceae</taxon>
        <taxon>Halonatronomonas</taxon>
    </lineage>
</organism>
<feature type="transmembrane region" description="Helical" evidence="1">
    <location>
        <begin position="521"/>
        <end position="541"/>
    </location>
</feature>
<feature type="transmembrane region" description="Helical" evidence="1">
    <location>
        <begin position="882"/>
        <end position="902"/>
    </location>
</feature>
<feature type="transmembrane region" description="Helical" evidence="1">
    <location>
        <begin position="329"/>
        <end position="348"/>
    </location>
</feature>
<keyword evidence="1" id="KW-1133">Transmembrane helix</keyword>
<feature type="transmembrane region" description="Helical" evidence="1">
    <location>
        <begin position="985"/>
        <end position="1011"/>
    </location>
</feature>
<reference evidence="2" key="1">
    <citation type="submission" date="2020-11" db="EMBL/GenBank/DDBJ databases">
        <title>Halonatronomonas betainensis gen. nov., sp. nov. a novel haloalkaliphilic representative of the family Halanaerobiacae capable of betaine degradation.</title>
        <authorList>
            <person name="Boltyanskaya Y."/>
            <person name="Kevbrin V."/>
            <person name="Detkova E."/>
            <person name="Grouzdev D.S."/>
            <person name="Koziaeva V."/>
            <person name="Zhilina T."/>
        </authorList>
    </citation>
    <scope>NUCLEOTIDE SEQUENCE</scope>
    <source>
        <strain evidence="2">Z-7014</strain>
    </source>
</reference>
<dbReference type="Gene3D" id="3.30.70.1440">
    <property type="entry name" value="Multidrug efflux transporter AcrB pore domain"/>
    <property type="match status" value="1"/>
</dbReference>
<evidence type="ECO:0000313" key="2">
    <source>
        <dbReference type="EMBL" id="MBF8437298.1"/>
    </source>
</evidence>
<feature type="transmembrane region" description="Helical" evidence="1">
    <location>
        <begin position="954"/>
        <end position="973"/>
    </location>
</feature>
<dbReference type="SUPFAM" id="SSF82693">
    <property type="entry name" value="Multidrug efflux transporter AcrB pore domain, PN1, PN2, PC1 and PC2 subdomains"/>
    <property type="match status" value="3"/>
</dbReference>
<proteinExistence type="predicted"/>
<dbReference type="InterPro" id="IPR001036">
    <property type="entry name" value="Acrflvin-R"/>
</dbReference>
<keyword evidence="3" id="KW-1185">Reference proteome</keyword>
<gene>
    <name evidence="2" type="ORF">I0Q91_09425</name>
</gene>
<feature type="transmembrane region" description="Helical" evidence="1">
    <location>
        <begin position="381"/>
        <end position="406"/>
    </location>
</feature>
<dbReference type="RefSeq" id="WP_270454269.1">
    <property type="nucleotide sequence ID" value="NZ_JADPIE010000005.1"/>
</dbReference>
<dbReference type="EMBL" id="JADPIE010000005">
    <property type="protein sequence ID" value="MBF8437298.1"/>
    <property type="molecule type" value="Genomic_DNA"/>
</dbReference>
<feature type="transmembrane region" description="Helical" evidence="1">
    <location>
        <begin position="856"/>
        <end position="875"/>
    </location>
</feature>
<keyword evidence="1" id="KW-0472">Membrane</keyword>
<feature type="transmembrane region" description="Helical" evidence="1">
    <location>
        <begin position="12"/>
        <end position="30"/>
    </location>
</feature>
<feature type="transmembrane region" description="Helical" evidence="1">
    <location>
        <begin position="458"/>
        <end position="481"/>
    </location>
</feature>
<evidence type="ECO:0000256" key="1">
    <source>
        <dbReference type="SAM" id="Phobius"/>
    </source>
</evidence>
<dbReference type="InterPro" id="IPR027463">
    <property type="entry name" value="AcrB_DN_DC_subdom"/>
</dbReference>
<dbReference type="GO" id="GO:0005886">
    <property type="term" value="C:plasma membrane"/>
    <property type="evidence" value="ECO:0007669"/>
    <property type="project" value="TreeGrafter"/>
</dbReference>
<dbReference type="SUPFAM" id="SSF82866">
    <property type="entry name" value="Multidrug efflux transporter AcrB transmembrane domain"/>
    <property type="match status" value="2"/>
</dbReference>
<dbReference type="SUPFAM" id="SSF82714">
    <property type="entry name" value="Multidrug efflux transporter AcrB TolC docking domain, DN and DC subdomains"/>
    <property type="match status" value="2"/>
</dbReference>
<evidence type="ECO:0000313" key="3">
    <source>
        <dbReference type="Proteomes" id="UP000621436"/>
    </source>
</evidence>
<dbReference type="Gene3D" id="1.20.1640.10">
    <property type="entry name" value="Multidrug efflux transporter AcrB transmembrane domain"/>
    <property type="match status" value="2"/>
</dbReference>
<dbReference type="PANTHER" id="PTHR32063">
    <property type="match status" value="1"/>
</dbReference>
<dbReference type="Proteomes" id="UP000621436">
    <property type="component" value="Unassembled WGS sequence"/>
</dbReference>
<dbReference type="Gene3D" id="3.30.70.1320">
    <property type="entry name" value="Multidrug efflux transporter AcrB pore domain like"/>
    <property type="match status" value="1"/>
</dbReference>
<feature type="transmembrane region" description="Helical" evidence="1">
    <location>
        <begin position="426"/>
        <end position="446"/>
    </location>
</feature>
<dbReference type="PANTHER" id="PTHR32063:SF0">
    <property type="entry name" value="SWARMING MOTILITY PROTEIN SWRC"/>
    <property type="match status" value="1"/>
</dbReference>
<dbReference type="Pfam" id="PF00873">
    <property type="entry name" value="ACR_tran"/>
    <property type="match status" value="1"/>
</dbReference>
<keyword evidence="1" id="KW-0812">Transmembrane</keyword>
<feature type="transmembrane region" description="Helical" evidence="1">
    <location>
        <begin position="908"/>
        <end position="933"/>
    </location>
</feature>
<dbReference type="GO" id="GO:0042910">
    <property type="term" value="F:xenobiotic transmembrane transporter activity"/>
    <property type="evidence" value="ECO:0007669"/>
    <property type="project" value="TreeGrafter"/>
</dbReference>
<dbReference type="Gene3D" id="3.30.2090.10">
    <property type="entry name" value="Multidrug efflux transporter AcrB TolC docking domain, DN and DC subdomains"/>
    <property type="match status" value="2"/>
</dbReference>
<feature type="transmembrane region" description="Helical" evidence="1">
    <location>
        <begin position="355"/>
        <end position="375"/>
    </location>
</feature>
<dbReference type="AlphaFoldDB" id="A0A931AQT8"/>
<dbReference type="PRINTS" id="PR00702">
    <property type="entry name" value="ACRIFLAVINRP"/>
</dbReference>
<accession>A0A931AQT8</accession>